<dbReference type="AlphaFoldDB" id="A0A212R400"/>
<dbReference type="EMBL" id="FYEH01000005">
    <property type="protein sequence ID" value="SNB66548.1"/>
    <property type="molecule type" value="Genomic_DNA"/>
</dbReference>
<proteinExistence type="predicted"/>
<evidence type="ECO:0000259" key="1">
    <source>
        <dbReference type="Pfam" id="PF00534"/>
    </source>
</evidence>
<feature type="domain" description="Glycosyl transferase family 1" evidence="1">
    <location>
        <begin position="9"/>
        <end position="52"/>
    </location>
</feature>
<dbReference type="Gene3D" id="3.40.50.2000">
    <property type="entry name" value="Glycogen Phosphorylase B"/>
    <property type="match status" value="1"/>
</dbReference>
<keyword evidence="3" id="KW-1185">Reference proteome</keyword>
<dbReference type="Pfam" id="PF00534">
    <property type="entry name" value="Glycos_transf_1"/>
    <property type="match status" value="1"/>
</dbReference>
<protein>
    <submittedName>
        <fullName evidence="2">Glycosyl transferases group 1</fullName>
    </submittedName>
</protein>
<reference evidence="2 3" key="1">
    <citation type="submission" date="2017-06" db="EMBL/GenBank/DDBJ databases">
        <authorList>
            <person name="Kim H.J."/>
            <person name="Triplett B.A."/>
        </authorList>
    </citation>
    <scope>NUCLEOTIDE SEQUENCE [LARGE SCALE GENOMIC DNA]</scope>
    <source>
        <strain evidence="2 3">B29T1</strain>
    </source>
</reference>
<evidence type="ECO:0000313" key="2">
    <source>
        <dbReference type="EMBL" id="SNB66548.1"/>
    </source>
</evidence>
<dbReference type="InterPro" id="IPR001296">
    <property type="entry name" value="Glyco_trans_1"/>
</dbReference>
<name>A0A212R400_9PROT</name>
<organism evidence="2 3">
    <name type="scientific">Arboricoccus pini</name>
    <dbReference type="NCBI Taxonomy" id="1963835"/>
    <lineage>
        <taxon>Bacteria</taxon>
        <taxon>Pseudomonadati</taxon>
        <taxon>Pseudomonadota</taxon>
        <taxon>Alphaproteobacteria</taxon>
        <taxon>Geminicoccales</taxon>
        <taxon>Geminicoccaceae</taxon>
        <taxon>Arboricoccus</taxon>
    </lineage>
</organism>
<dbReference type="RefSeq" id="WP_122984970.1">
    <property type="nucleotide sequence ID" value="NZ_FYEH01000005.1"/>
</dbReference>
<evidence type="ECO:0000313" key="3">
    <source>
        <dbReference type="Proteomes" id="UP000197065"/>
    </source>
</evidence>
<dbReference type="Proteomes" id="UP000197065">
    <property type="component" value="Unassembled WGS sequence"/>
</dbReference>
<dbReference type="GO" id="GO:0016757">
    <property type="term" value="F:glycosyltransferase activity"/>
    <property type="evidence" value="ECO:0007669"/>
    <property type="project" value="InterPro"/>
</dbReference>
<keyword evidence="2" id="KW-0808">Transferase</keyword>
<dbReference type="OrthoDB" id="529131at2"/>
<accession>A0A212R400</accession>
<gene>
    <name evidence="2" type="ORF">SAMN07250955_105132</name>
</gene>
<sequence length="55" mass="6334">MQEVVRVAHRLSARVEFLGGRRNAARNAFYGEIDLFVMPSRFKPFGSTLLEAVWH</sequence>
<dbReference type="SUPFAM" id="SSF53756">
    <property type="entry name" value="UDP-Glycosyltransferase/glycogen phosphorylase"/>
    <property type="match status" value="1"/>
</dbReference>